<evidence type="ECO:0000313" key="1">
    <source>
        <dbReference type="EMBL" id="TMQ74880.1"/>
    </source>
</evidence>
<evidence type="ECO:0000313" key="2">
    <source>
        <dbReference type="Proteomes" id="UP000306324"/>
    </source>
</evidence>
<accession>A0A5S4EHU4</accession>
<reference evidence="1 2" key="1">
    <citation type="submission" date="2019-04" db="EMBL/GenBank/DDBJ databases">
        <title>A novel phosphate-accumulating bacterium identified in bioreactor for phosphate removal from wastewater.</title>
        <authorList>
            <person name="Kotlyarov R.Y."/>
            <person name="Beletsky A.V."/>
            <person name="Kallistova A.Y."/>
            <person name="Dorofeev A.G."/>
            <person name="Nikolaev Y.Y."/>
            <person name="Pimenov N.V."/>
            <person name="Ravin N.V."/>
            <person name="Mardanov A.V."/>
        </authorList>
    </citation>
    <scope>NUCLEOTIDE SEQUENCE [LARGE SCALE GENOMIC DNA]</scope>
    <source>
        <strain evidence="1 2">Bin19</strain>
    </source>
</reference>
<keyword evidence="2" id="KW-1185">Reference proteome</keyword>
<dbReference type="RefSeq" id="WP_138679018.1">
    <property type="nucleotide sequence ID" value="NZ_SWAD01000140.1"/>
</dbReference>
<organism evidence="1 2">
    <name type="scientific">Candidatus Accumulibacter phosphatis</name>
    <dbReference type="NCBI Taxonomy" id="327160"/>
    <lineage>
        <taxon>Bacteria</taxon>
        <taxon>Pseudomonadati</taxon>
        <taxon>Pseudomonadota</taxon>
        <taxon>Betaproteobacteria</taxon>
        <taxon>Candidatus Accumulibacter</taxon>
    </lineage>
</organism>
<comment type="caution">
    <text evidence="1">The sequence shown here is derived from an EMBL/GenBank/DDBJ whole genome shotgun (WGS) entry which is preliminary data.</text>
</comment>
<dbReference type="AlphaFoldDB" id="A0A5S4EHU4"/>
<gene>
    <name evidence="1" type="ORF">ACCUM_2551</name>
</gene>
<dbReference type="EMBL" id="SWAD01000140">
    <property type="protein sequence ID" value="TMQ74880.1"/>
    <property type="molecule type" value="Genomic_DNA"/>
</dbReference>
<name>A0A5S4EHU4_9PROT</name>
<proteinExistence type="predicted"/>
<dbReference type="Proteomes" id="UP000306324">
    <property type="component" value="Unassembled WGS sequence"/>
</dbReference>
<protein>
    <submittedName>
        <fullName evidence="1">Uncharacterized protein</fullName>
    </submittedName>
</protein>
<sequence>MRHLLLAQPVAAVPLGMFEAAFPALLITATGGAQRRTASGLGTAVGTVDLTPIAAAADDHLRPTAIAEEQSAPSFHRRFPSRQRDINREWQAVEYFPCTRAQHGVGTASV</sequence>